<dbReference type="GO" id="GO:0016791">
    <property type="term" value="F:phosphatase activity"/>
    <property type="evidence" value="ECO:0007669"/>
    <property type="project" value="InterPro"/>
</dbReference>
<evidence type="ECO:0000256" key="6">
    <source>
        <dbReference type="ARBA" id="ARBA00023277"/>
    </source>
</evidence>
<evidence type="ECO:0000256" key="11">
    <source>
        <dbReference type="PIRSR" id="PIRSR004682-3"/>
    </source>
</evidence>
<dbReference type="NCBIfam" id="TIGR01656">
    <property type="entry name" value="Histidinol-ppas"/>
    <property type="match status" value="1"/>
</dbReference>
<feature type="site" description="Contributes to substrate recognition" evidence="11">
    <location>
        <position position="108"/>
    </location>
</feature>
<dbReference type="InterPro" id="IPR006543">
    <property type="entry name" value="Histidinol-phos"/>
</dbReference>
<feature type="binding site" evidence="12">
    <location>
        <position position="92"/>
    </location>
    <ligand>
        <name>Zn(2+)</name>
        <dbReference type="ChEBI" id="CHEBI:29105"/>
    </ligand>
</feature>
<feature type="site" description="Stabilizes the phosphoryl group" evidence="11">
    <location>
        <position position="51"/>
    </location>
</feature>
<dbReference type="GO" id="GO:0005975">
    <property type="term" value="P:carbohydrate metabolic process"/>
    <property type="evidence" value="ECO:0007669"/>
    <property type="project" value="InterPro"/>
</dbReference>
<accession>A0A7U4TIB0</accession>
<evidence type="ECO:0000313" key="13">
    <source>
        <dbReference type="EMBL" id="AMM41799.1"/>
    </source>
</evidence>
<dbReference type="Gene3D" id="3.40.50.1000">
    <property type="entry name" value="HAD superfamily/HAD-like"/>
    <property type="match status" value="1"/>
</dbReference>
<evidence type="ECO:0000313" key="14">
    <source>
        <dbReference type="Proteomes" id="UP000070560"/>
    </source>
</evidence>
<dbReference type="Proteomes" id="UP000070560">
    <property type="component" value="Chromosome"/>
</dbReference>
<dbReference type="InterPro" id="IPR023214">
    <property type="entry name" value="HAD_sf"/>
</dbReference>
<feature type="binding site" evidence="12">
    <location>
        <position position="105"/>
    </location>
    <ligand>
        <name>Zn(2+)</name>
        <dbReference type="ChEBI" id="CHEBI:29105"/>
    </ligand>
</feature>
<feature type="binding site" evidence="12">
    <location>
        <position position="134"/>
    </location>
    <ligand>
        <name>Mg(2+)</name>
        <dbReference type="ChEBI" id="CHEBI:18420"/>
    </ligand>
</feature>
<dbReference type="GO" id="GO:0046872">
    <property type="term" value="F:metal ion binding"/>
    <property type="evidence" value="ECO:0007669"/>
    <property type="project" value="UniProtKB-KW"/>
</dbReference>
<dbReference type="SUPFAM" id="SSF56784">
    <property type="entry name" value="HAD-like"/>
    <property type="match status" value="1"/>
</dbReference>
<dbReference type="KEGG" id="daw:HS1_002007"/>
<reference evidence="13 14" key="1">
    <citation type="submission" date="2015-10" db="EMBL/GenBank/DDBJ databases">
        <title>Candidatus Desulfofervidus auxilii, a hydrogenotrophic sulfate-reducing bacterium involved in the thermophilic anaerobic oxidation of methane.</title>
        <authorList>
            <person name="Krukenberg V."/>
            <person name="Richter M."/>
            <person name="Wegener G."/>
        </authorList>
    </citation>
    <scope>NUCLEOTIDE SEQUENCE [LARGE SCALE GENOMIC DNA]</scope>
    <source>
        <strain evidence="13 14">HS1</strain>
    </source>
</reference>
<evidence type="ECO:0000256" key="7">
    <source>
        <dbReference type="ARBA" id="ARBA00031828"/>
    </source>
</evidence>
<comment type="similarity">
    <text evidence="8 9">Belongs to the gmhB family.</text>
</comment>
<comment type="cofactor">
    <cofactor evidence="12">
        <name>Mg(2+)</name>
        <dbReference type="ChEBI" id="CHEBI:18420"/>
    </cofactor>
</comment>
<dbReference type="InterPro" id="IPR006549">
    <property type="entry name" value="HAD-SF_hydro_IIIA"/>
</dbReference>
<dbReference type="PANTHER" id="PTHR42891:SF1">
    <property type="entry name" value="D-GLYCERO-BETA-D-MANNO-HEPTOSE-1,7-BISPHOSPHATE 7-PHOSPHATASE"/>
    <property type="match status" value="1"/>
</dbReference>
<dbReference type="InterPro" id="IPR036412">
    <property type="entry name" value="HAD-like_sf"/>
</dbReference>
<feature type="active site" description="Nucleophile" evidence="10">
    <location>
        <position position="9"/>
    </location>
</feature>
<dbReference type="AlphaFoldDB" id="A0A7U4TIB0"/>
<feature type="active site" description="Nucleophile" evidence="10">
    <location>
        <position position="11"/>
    </location>
</feature>
<protein>
    <recommendedName>
        <fullName evidence="7 9">D,D-heptose 1,7-bisphosphate phosphatase</fullName>
        <ecNumber evidence="9">3.1.3.-</ecNumber>
    </recommendedName>
</protein>
<evidence type="ECO:0000256" key="8">
    <source>
        <dbReference type="ARBA" id="ARBA00061616"/>
    </source>
</evidence>
<dbReference type="NCBIfam" id="TIGR01662">
    <property type="entry name" value="HAD-SF-IIIA"/>
    <property type="match status" value="1"/>
</dbReference>
<comment type="cofactor">
    <cofactor evidence="12">
        <name>Zn(2+)</name>
        <dbReference type="ChEBI" id="CHEBI:29105"/>
    </cofactor>
</comment>
<organism evidence="13 14">
    <name type="scientific">Desulfofervidus auxilii</name>
    <dbReference type="NCBI Taxonomy" id="1621989"/>
    <lineage>
        <taxon>Bacteria</taxon>
        <taxon>Pseudomonadati</taxon>
        <taxon>Thermodesulfobacteriota</taxon>
        <taxon>Candidatus Desulfofervidia</taxon>
        <taxon>Candidatus Desulfofervidales</taxon>
        <taxon>Candidatus Desulfofervidaceae</taxon>
        <taxon>Candidatus Desulfofervidus</taxon>
    </lineage>
</organism>
<feature type="binding site" evidence="12">
    <location>
        <position position="9"/>
    </location>
    <ligand>
        <name>Mg(2+)</name>
        <dbReference type="ChEBI" id="CHEBI:18420"/>
    </ligand>
</feature>
<name>A0A7U4TIB0_DESA2</name>
<keyword evidence="2 9" id="KW-0963">Cytoplasm</keyword>
<gene>
    <name evidence="13" type="ORF">HS1_002007</name>
</gene>
<keyword evidence="4 9" id="KW-0378">Hydrolase</keyword>
<dbReference type="EC" id="3.1.3.-" evidence="9"/>
<evidence type="ECO:0000256" key="9">
    <source>
        <dbReference type="PIRNR" id="PIRNR004682"/>
    </source>
</evidence>
<proteinExistence type="inferred from homology"/>
<dbReference type="CDD" id="cd07503">
    <property type="entry name" value="HAD_HisB-N"/>
    <property type="match status" value="1"/>
</dbReference>
<feature type="binding site" evidence="12">
    <location>
        <position position="90"/>
    </location>
    <ligand>
        <name>Zn(2+)</name>
        <dbReference type="ChEBI" id="CHEBI:29105"/>
    </ligand>
</feature>
<comment type="subcellular location">
    <subcellularLocation>
        <location evidence="1 9">Cytoplasm</location>
    </subcellularLocation>
</comment>
<evidence type="ECO:0000256" key="2">
    <source>
        <dbReference type="ARBA" id="ARBA00022490"/>
    </source>
</evidence>
<keyword evidence="14" id="KW-1185">Reference proteome</keyword>
<dbReference type="PANTHER" id="PTHR42891">
    <property type="entry name" value="D-GLYCERO-BETA-D-MANNO-HEPTOSE-1,7-BISPHOSPHATE 7-PHOSPHATASE"/>
    <property type="match status" value="1"/>
</dbReference>
<evidence type="ECO:0000256" key="10">
    <source>
        <dbReference type="PIRSR" id="PIRSR004682-1"/>
    </source>
</evidence>
<evidence type="ECO:0000256" key="3">
    <source>
        <dbReference type="ARBA" id="ARBA00022723"/>
    </source>
</evidence>
<feature type="binding site" evidence="12">
    <location>
        <position position="107"/>
    </location>
    <ligand>
        <name>Zn(2+)</name>
        <dbReference type="ChEBI" id="CHEBI:29105"/>
    </ligand>
</feature>
<keyword evidence="12" id="KW-0460">Magnesium</keyword>
<feature type="site" description="Stabilizes the phosphoryl group" evidence="11">
    <location>
        <position position="109"/>
    </location>
</feature>
<evidence type="ECO:0000256" key="5">
    <source>
        <dbReference type="ARBA" id="ARBA00022833"/>
    </source>
</evidence>
<dbReference type="InterPro" id="IPR004446">
    <property type="entry name" value="Heptose_bisP_phosphatase"/>
</dbReference>
<evidence type="ECO:0000256" key="12">
    <source>
        <dbReference type="PIRSR" id="PIRSR004682-4"/>
    </source>
</evidence>
<keyword evidence="6 9" id="KW-0119">Carbohydrate metabolism</keyword>
<dbReference type="FunFam" id="3.40.50.1000:FF:000037">
    <property type="entry name" value="D,D-heptose 1,7-bisphosphate phosphatase"/>
    <property type="match status" value="1"/>
</dbReference>
<dbReference type="OrthoDB" id="9814110at2"/>
<sequence>MSNQAVFLDRDGTVNEEMGYINHPDRFIILPQVPEAIRLLKKNNFKVILVSNQAGVAKGYFPIELIEEIHQILQERLRKEDATLDAIYYCPHHPQGSVSLYKKDCSCRKPKPGLIYKAQKDFNLAVNKSYVVGDRFKDIELAHNVGAKGILILTGYGKGELRYIAPNHPLKPHFIAQNLYQAAQWIIKDAYSDR</sequence>
<keyword evidence="5 12" id="KW-0862">Zinc</keyword>
<dbReference type="EMBL" id="CP013015">
    <property type="protein sequence ID" value="AMM41799.1"/>
    <property type="molecule type" value="Genomic_DNA"/>
</dbReference>
<dbReference type="Pfam" id="PF13242">
    <property type="entry name" value="Hydrolase_like"/>
    <property type="match status" value="1"/>
</dbReference>
<dbReference type="GO" id="GO:0005737">
    <property type="term" value="C:cytoplasm"/>
    <property type="evidence" value="ECO:0007669"/>
    <property type="project" value="UniProtKB-SubCell"/>
</dbReference>
<keyword evidence="3 12" id="KW-0479">Metal-binding</keyword>
<evidence type="ECO:0000256" key="1">
    <source>
        <dbReference type="ARBA" id="ARBA00004496"/>
    </source>
</evidence>
<dbReference type="RefSeq" id="WP_066064850.1">
    <property type="nucleotide sequence ID" value="NZ_CP013015.1"/>
</dbReference>
<feature type="binding site" evidence="12">
    <location>
        <position position="11"/>
    </location>
    <ligand>
        <name>Mg(2+)</name>
        <dbReference type="ChEBI" id="CHEBI:18420"/>
    </ligand>
</feature>
<evidence type="ECO:0000256" key="4">
    <source>
        <dbReference type="ARBA" id="ARBA00022801"/>
    </source>
</evidence>
<dbReference type="PIRSF" id="PIRSF004682">
    <property type="entry name" value="GmhB"/>
    <property type="match status" value="1"/>
</dbReference>